<dbReference type="GO" id="GO:0080142">
    <property type="term" value="P:regulation of salicylic acid biosynthetic process"/>
    <property type="evidence" value="ECO:0007669"/>
    <property type="project" value="TreeGrafter"/>
</dbReference>
<keyword evidence="7" id="KW-0539">Nucleus</keyword>
<dbReference type="OrthoDB" id="748178at2759"/>
<feature type="region of interest" description="Disordered" evidence="8">
    <location>
        <begin position="1"/>
        <end position="20"/>
    </location>
</feature>
<evidence type="ECO:0000256" key="7">
    <source>
        <dbReference type="ARBA" id="ARBA00023242"/>
    </source>
</evidence>
<keyword evidence="13" id="KW-1185">Reference proteome</keyword>
<dbReference type="Pfam" id="PF20452">
    <property type="entry name" value="Calmod_bind_C"/>
    <property type="match status" value="1"/>
</dbReference>
<dbReference type="Pfam" id="PF07887">
    <property type="entry name" value="Calmodulin_bind"/>
    <property type="match status" value="1"/>
</dbReference>
<protein>
    <submittedName>
        <fullName evidence="12">Calmodulin-binding 60 C</fullName>
    </submittedName>
</protein>
<proteinExistence type="inferred from homology"/>
<name>A0A8S0TM88_OLEEU</name>
<dbReference type="GO" id="GO:0043565">
    <property type="term" value="F:sequence-specific DNA binding"/>
    <property type="evidence" value="ECO:0007669"/>
    <property type="project" value="TreeGrafter"/>
</dbReference>
<dbReference type="Proteomes" id="UP000594638">
    <property type="component" value="Unassembled WGS sequence"/>
</dbReference>
<dbReference type="AlphaFoldDB" id="A0A8S0TM88"/>
<dbReference type="InterPro" id="IPR012416">
    <property type="entry name" value="CBP60"/>
</dbReference>
<evidence type="ECO:0000259" key="9">
    <source>
        <dbReference type="Pfam" id="PF07887"/>
    </source>
</evidence>
<dbReference type="PANTHER" id="PTHR31713">
    <property type="entry name" value="OS02G0177800 PROTEIN"/>
    <property type="match status" value="1"/>
</dbReference>
<evidence type="ECO:0000259" key="10">
    <source>
        <dbReference type="Pfam" id="PF20451"/>
    </source>
</evidence>
<evidence type="ECO:0000256" key="3">
    <source>
        <dbReference type="ARBA" id="ARBA00023015"/>
    </source>
</evidence>
<feature type="domain" description="Calmodulin binding protein C-terminal" evidence="11">
    <location>
        <begin position="310"/>
        <end position="367"/>
    </location>
</feature>
<dbReference type="InterPro" id="IPR046831">
    <property type="entry name" value="Calmodulin_bind_N"/>
</dbReference>
<dbReference type="GO" id="GO:0003700">
    <property type="term" value="F:DNA-binding transcription factor activity"/>
    <property type="evidence" value="ECO:0007669"/>
    <property type="project" value="TreeGrafter"/>
</dbReference>
<comment type="caution">
    <text evidence="12">The sequence shown here is derived from an EMBL/GenBank/DDBJ whole genome shotgun (WGS) entry which is preliminary data.</text>
</comment>
<gene>
    <name evidence="12" type="ORF">OLEA9_A071898</name>
</gene>
<keyword evidence="4" id="KW-0238">DNA-binding</keyword>
<dbReference type="InterPro" id="IPR046830">
    <property type="entry name" value="Calmod_bind_M"/>
</dbReference>
<evidence type="ECO:0000256" key="6">
    <source>
        <dbReference type="ARBA" id="ARBA00023163"/>
    </source>
</evidence>
<evidence type="ECO:0000259" key="11">
    <source>
        <dbReference type="Pfam" id="PF20452"/>
    </source>
</evidence>
<dbReference type="EMBL" id="CACTIH010007268">
    <property type="protein sequence ID" value="CAA3007014.1"/>
    <property type="molecule type" value="Genomic_DNA"/>
</dbReference>
<keyword evidence="3" id="KW-0805">Transcription regulation</keyword>
<evidence type="ECO:0000256" key="2">
    <source>
        <dbReference type="ARBA" id="ARBA00007214"/>
    </source>
</evidence>
<sequence length="539" mass="60644">MVLKRQFRDGSGESSELPDREFNKRQHFLASAFGEPENGQAVQELVLILEPIFRNVVREEVERAINPLLRPSQNQIESSGSRTLQLRFDCELPGTIFTGNRILSEDRVPVKVALYDSGSKNLITSGPLSSLQVDIVVLDGDFSPDDQNNWTEKDFVSKIVPNREGKRPLVTGELSVQLKEGVGCIGEASFTDNSSWIRSGRFRLGLKPNANSTIREGISKAFKVKDHRGESYQKHYPPSLDDEVWRLEKIAKGGPSHKLLAQNDIFSVRDFLRLYITDQPSLRSLLKISNKKWDTIIGHAATCKLDNKFYYINAHGIRLLFNCIYDLVGATFDGQNYLPLNKLDMNQMQIVENLKQHVYKNLMELVPIDDQSAVDYPMLLPSVGAGNFNYPSSSMQNANFPVLQEMQMNLAPPTTSRLYNYEAEQEYIPTKGFNIVPGNSFGMNVSHSESYMGADTWASGGNYAGLYMSINDPSANNFLIEPSAFRGDDFLGSTTQEMGTFSSNPGICVPRNRKHKTRWCKVLAVVKWYLVKRSVAARK</sequence>
<dbReference type="Gramene" id="OE9A071898T4">
    <property type="protein sequence ID" value="OE9A071898C4"/>
    <property type="gene ID" value="OE9A071898"/>
</dbReference>
<organism evidence="12 13">
    <name type="scientific">Olea europaea subsp. europaea</name>
    <dbReference type="NCBI Taxonomy" id="158383"/>
    <lineage>
        <taxon>Eukaryota</taxon>
        <taxon>Viridiplantae</taxon>
        <taxon>Streptophyta</taxon>
        <taxon>Embryophyta</taxon>
        <taxon>Tracheophyta</taxon>
        <taxon>Spermatophyta</taxon>
        <taxon>Magnoliopsida</taxon>
        <taxon>eudicotyledons</taxon>
        <taxon>Gunneridae</taxon>
        <taxon>Pentapetalae</taxon>
        <taxon>asterids</taxon>
        <taxon>lamiids</taxon>
        <taxon>Lamiales</taxon>
        <taxon>Oleaceae</taxon>
        <taxon>Oleeae</taxon>
        <taxon>Olea</taxon>
    </lineage>
</organism>
<dbReference type="GO" id="GO:0005516">
    <property type="term" value="F:calmodulin binding"/>
    <property type="evidence" value="ECO:0007669"/>
    <property type="project" value="InterPro"/>
</dbReference>
<evidence type="ECO:0000256" key="4">
    <source>
        <dbReference type="ARBA" id="ARBA00023125"/>
    </source>
</evidence>
<evidence type="ECO:0000256" key="8">
    <source>
        <dbReference type="SAM" id="MobiDB-lite"/>
    </source>
</evidence>
<feature type="domain" description="Calmodulin binding protein-like N-terminal" evidence="9">
    <location>
        <begin position="84"/>
        <end position="227"/>
    </location>
</feature>
<dbReference type="GO" id="GO:0005634">
    <property type="term" value="C:nucleus"/>
    <property type="evidence" value="ECO:0007669"/>
    <property type="project" value="UniProtKB-SubCell"/>
</dbReference>
<comment type="similarity">
    <text evidence="2">Belongs to the plant ACBP60 protein family.</text>
</comment>
<evidence type="ECO:0000313" key="13">
    <source>
        <dbReference type="Proteomes" id="UP000594638"/>
    </source>
</evidence>
<accession>A0A8S0TM88</accession>
<evidence type="ECO:0000256" key="5">
    <source>
        <dbReference type="ARBA" id="ARBA00023159"/>
    </source>
</evidence>
<dbReference type="InterPro" id="IPR046829">
    <property type="entry name" value="Calmod_bind_C"/>
</dbReference>
<evidence type="ECO:0000313" key="12">
    <source>
        <dbReference type="EMBL" id="CAA3007014.1"/>
    </source>
</evidence>
<reference evidence="12 13" key="1">
    <citation type="submission" date="2019-12" db="EMBL/GenBank/DDBJ databases">
        <authorList>
            <person name="Alioto T."/>
            <person name="Alioto T."/>
            <person name="Gomez Garrido J."/>
        </authorList>
    </citation>
    <scope>NUCLEOTIDE SEQUENCE [LARGE SCALE GENOMIC DNA]</scope>
</reference>
<evidence type="ECO:0000256" key="1">
    <source>
        <dbReference type="ARBA" id="ARBA00004123"/>
    </source>
</evidence>
<comment type="subcellular location">
    <subcellularLocation>
        <location evidence="1">Nucleus</location>
    </subcellularLocation>
</comment>
<feature type="domain" description="Calmodulin binding protein central" evidence="10">
    <location>
        <begin position="240"/>
        <end position="303"/>
    </location>
</feature>
<keyword evidence="5" id="KW-0010">Activator</keyword>
<dbReference type="Pfam" id="PF20451">
    <property type="entry name" value="Calmod_bind_M"/>
    <property type="match status" value="1"/>
</dbReference>
<dbReference type="PANTHER" id="PTHR31713:SF43">
    <property type="entry name" value="CALMODULIN-BINDING PROTEIN 60 G"/>
    <property type="match status" value="1"/>
</dbReference>
<keyword evidence="6" id="KW-0804">Transcription</keyword>